<protein>
    <submittedName>
        <fullName evidence="1">Uncharacterized protein</fullName>
    </submittedName>
</protein>
<comment type="caution">
    <text evidence="1">The sequence shown here is derived from an EMBL/GenBank/DDBJ whole genome shotgun (WGS) entry which is preliminary data.</text>
</comment>
<dbReference type="AlphaFoldDB" id="A0A498N2C2"/>
<dbReference type="Proteomes" id="UP000290572">
    <property type="component" value="Unassembled WGS sequence"/>
</dbReference>
<sequence length="105" mass="12163">MDYLLLCLVLIRTRDQDPGFVSFYPCPPIIALAAVQTSGCSVVQATYKPQIQQPSNAAEPKARPVRASWFQTKAFTTWSDPPLRFYFEIRWLLRLVKFPRAWQNE</sequence>
<accession>A0A498N2C2</accession>
<name>A0A498N2C2_LABRO</name>
<keyword evidence="2" id="KW-1185">Reference proteome</keyword>
<evidence type="ECO:0000313" key="2">
    <source>
        <dbReference type="Proteomes" id="UP000290572"/>
    </source>
</evidence>
<evidence type="ECO:0000313" key="1">
    <source>
        <dbReference type="EMBL" id="RXN25982.1"/>
    </source>
</evidence>
<reference evidence="1 2" key="1">
    <citation type="submission" date="2018-03" db="EMBL/GenBank/DDBJ databases">
        <title>Draft genome sequence of Rohu Carp (Labeo rohita).</title>
        <authorList>
            <person name="Das P."/>
            <person name="Kushwaha B."/>
            <person name="Joshi C.G."/>
            <person name="Kumar D."/>
            <person name="Nagpure N.S."/>
            <person name="Sahoo L."/>
            <person name="Das S.P."/>
            <person name="Bit A."/>
            <person name="Patnaik S."/>
            <person name="Meher P.K."/>
            <person name="Jayasankar P."/>
            <person name="Koringa P.G."/>
            <person name="Patel N.V."/>
            <person name="Hinsu A.T."/>
            <person name="Kumar R."/>
            <person name="Pandey M."/>
            <person name="Agarwal S."/>
            <person name="Srivastava S."/>
            <person name="Singh M."/>
            <person name="Iquebal M.A."/>
            <person name="Jaiswal S."/>
            <person name="Angadi U.B."/>
            <person name="Kumar N."/>
            <person name="Raza M."/>
            <person name="Shah T.M."/>
            <person name="Rai A."/>
            <person name="Jena J.K."/>
        </authorList>
    </citation>
    <scope>NUCLEOTIDE SEQUENCE [LARGE SCALE GENOMIC DNA]</scope>
    <source>
        <strain evidence="1">DASCIFA01</strain>
        <tissue evidence="1">Testis</tissue>
    </source>
</reference>
<organism evidence="1 2">
    <name type="scientific">Labeo rohita</name>
    <name type="common">Indian major carp</name>
    <name type="synonym">Cyprinus rohita</name>
    <dbReference type="NCBI Taxonomy" id="84645"/>
    <lineage>
        <taxon>Eukaryota</taxon>
        <taxon>Metazoa</taxon>
        <taxon>Chordata</taxon>
        <taxon>Craniata</taxon>
        <taxon>Vertebrata</taxon>
        <taxon>Euteleostomi</taxon>
        <taxon>Actinopterygii</taxon>
        <taxon>Neopterygii</taxon>
        <taxon>Teleostei</taxon>
        <taxon>Ostariophysi</taxon>
        <taxon>Cypriniformes</taxon>
        <taxon>Cyprinidae</taxon>
        <taxon>Labeoninae</taxon>
        <taxon>Labeonini</taxon>
        <taxon>Labeo</taxon>
    </lineage>
</organism>
<gene>
    <name evidence="1" type="ORF">ROHU_005801</name>
</gene>
<dbReference type="EMBL" id="QBIY01012255">
    <property type="protein sequence ID" value="RXN25982.1"/>
    <property type="molecule type" value="Genomic_DNA"/>
</dbReference>
<proteinExistence type="predicted"/>